<dbReference type="AlphaFoldDB" id="A0A238GYB6"/>
<organism evidence="1 2">
    <name type="scientific">Burkholderia singularis</name>
    <dbReference type="NCBI Taxonomy" id="1503053"/>
    <lineage>
        <taxon>Bacteria</taxon>
        <taxon>Pseudomonadati</taxon>
        <taxon>Pseudomonadota</taxon>
        <taxon>Betaproteobacteria</taxon>
        <taxon>Burkholderiales</taxon>
        <taxon>Burkholderiaceae</taxon>
        <taxon>Burkholderia</taxon>
        <taxon>pseudomallei group</taxon>
    </lineage>
</organism>
<dbReference type="Proteomes" id="UP000198460">
    <property type="component" value="Unassembled WGS sequence"/>
</dbReference>
<evidence type="ECO:0000313" key="1">
    <source>
        <dbReference type="EMBL" id="SMF97976.1"/>
    </source>
</evidence>
<reference evidence="1 2" key="1">
    <citation type="submission" date="2017-04" db="EMBL/GenBank/DDBJ databases">
        <authorList>
            <person name="Afonso C.L."/>
            <person name="Miller P.J."/>
            <person name="Scott M.A."/>
            <person name="Spackman E."/>
            <person name="Goraichik I."/>
            <person name="Dimitrov K.M."/>
            <person name="Suarez D.L."/>
            <person name="Swayne D.E."/>
        </authorList>
    </citation>
    <scope>NUCLEOTIDE SEQUENCE [LARGE SCALE GENOMIC DNA]</scope>
    <source>
        <strain evidence="1">LMG 28154</strain>
    </source>
</reference>
<proteinExistence type="predicted"/>
<sequence length="44" mass="5272">MYPFCNKTEKMQSATQGHVPVAIMMTYRDGVRRWRAGRHGRQYR</sequence>
<evidence type="ECO:0000313" key="2">
    <source>
        <dbReference type="Proteomes" id="UP000198460"/>
    </source>
</evidence>
<protein>
    <submittedName>
        <fullName evidence="1">Uncharacterized protein</fullName>
    </submittedName>
</protein>
<dbReference type="EMBL" id="FXAN01000004">
    <property type="protein sequence ID" value="SMF97976.1"/>
    <property type="molecule type" value="Genomic_DNA"/>
</dbReference>
<gene>
    <name evidence="1" type="ORF">BSIN_1280</name>
</gene>
<accession>A0A238GYB6</accession>
<name>A0A238GYB6_9BURK</name>